<name>A0A841E9W4_9ACTN</name>
<protein>
    <submittedName>
        <fullName evidence="1">Uncharacterized protein</fullName>
    </submittedName>
</protein>
<comment type="caution">
    <text evidence="1">The sequence shown here is derived from an EMBL/GenBank/DDBJ whole genome shotgun (WGS) entry which is preliminary data.</text>
</comment>
<accession>A0A841E9W4</accession>
<proteinExistence type="predicted"/>
<evidence type="ECO:0000313" key="1">
    <source>
        <dbReference type="EMBL" id="MBB5998099.1"/>
    </source>
</evidence>
<dbReference type="AlphaFoldDB" id="A0A841E9W4"/>
<reference evidence="1 2" key="1">
    <citation type="submission" date="2020-08" db="EMBL/GenBank/DDBJ databases">
        <title>Sequencing the genomes of 1000 actinobacteria strains.</title>
        <authorList>
            <person name="Klenk H.-P."/>
        </authorList>
    </citation>
    <scope>NUCLEOTIDE SEQUENCE [LARGE SCALE GENOMIC DNA]</scope>
    <source>
        <strain evidence="1 2">DSM 44593</strain>
    </source>
</reference>
<organism evidence="1 2">
    <name type="scientific">Streptomonospora salina</name>
    <dbReference type="NCBI Taxonomy" id="104205"/>
    <lineage>
        <taxon>Bacteria</taxon>
        <taxon>Bacillati</taxon>
        <taxon>Actinomycetota</taxon>
        <taxon>Actinomycetes</taxon>
        <taxon>Streptosporangiales</taxon>
        <taxon>Nocardiopsidaceae</taxon>
        <taxon>Streptomonospora</taxon>
    </lineage>
</organism>
<keyword evidence="2" id="KW-1185">Reference proteome</keyword>
<gene>
    <name evidence="1" type="ORF">HNR25_001850</name>
</gene>
<dbReference type="EMBL" id="JACHLY010000001">
    <property type="protein sequence ID" value="MBB5998099.1"/>
    <property type="molecule type" value="Genomic_DNA"/>
</dbReference>
<evidence type="ECO:0000313" key="2">
    <source>
        <dbReference type="Proteomes" id="UP000578077"/>
    </source>
</evidence>
<dbReference type="RefSeq" id="WP_312862432.1">
    <property type="nucleotide sequence ID" value="NZ_BAABKT010000008.1"/>
</dbReference>
<sequence length="241" mass="26816">MFYGSRPLGTQKPGSDLDALLVLDETNQLPHRRSATWRQIPVTVYVLARADLYSDGSDRGYGGYFALKLFGPFVTDSPSEEPALRTLVADFLAPLGHAVAKRWGQSVWTADQLLAHGHLAFLELYPDAASYLARHHRHRNLFLGVWAHQRAAYLAALEAGGHIHRAGEGLWRYDAGSSIDGFARQRSRCAARFWAWGAVFHDADPGFPDHYFHKADAAATRGQQDDAYRFLERVVAEGVLA</sequence>
<dbReference type="Proteomes" id="UP000578077">
    <property type="component" value="Unassembled WGS sequence"/>
</dbReference>